<dbReference type="InterPro" id="IPR008767">
    <property type="entry name" value="Phage_SPP1_head-tail_adaptor"/>
</dbReference>
<sequence length="112" mass="11946">MSAPRLTRALVLEHPQAAPDGAGGQAITWSALGMLWAEIRPGAGNERMGAMGPEAAQRLRITLRAAPAGSPRRPRPGQRLVEGPRRFRILAVAEADPTGRYLVCTALEEDPA</sequence>
<reference evidence="1 2" key="1">
    <citation type="journal article" date="2000" name="Arch. Microbiol.">
        <title>Rhodobaca bogoriensis gen. nov. and sp. nov., an alkaliphilic purple nonsulfur bacterium from African Rift Valley soda lakes.</title>
        <authorList>
            <person name="Milford A.D."/>
            <person name="Achenbach L.A."/>
            <person name="Jung D.O."/>
            <person name="Madigan M.T."/>
        </authorList>
    </citation>
    <scope>NUCLEOTIDE SEQUENCE [LARGE SCALE GENOMIC DNA]</scope>
    <source>
        <strain evidence="1 2">2376</strain>
    </source>
</reference>
<dbReference type="RefSeq" id="WP_179904661.1">
    <property type="nucleotide sequence ID" value="NZ_JACBXS010000004.1"/>
</dbReference>
<dbReference type="Pfam" id="PF05521">
    <property type="entry name" value="Phage_HCP"/>
    <property type="match status" value="1"/>
</dbReference>
<comment type="caution">
    <text evidence="1">The sequence shown here is derived from an EMBL/GenBank/DDBJ whole genome shotgun (WGS) entry which is preliminary data.</text>
</comment>
<gene>
    <name evidence="1" type="ORF">HUK65_03110</name>
</gene>
<proteinExistence type="predicted"/>
<dbReference type="Gene3D" id="2.40.10.270">
    <property type="entry name" value="Bacteriophage SPP1 head-tail adaptor protein"/>
    <property type="match status" value="1"/>
</dbReference>
<dbReference type="Proteomes" id="UP000529417">
    <property type="component" value="Unassembled WGS sequence"/>
</dbReference>
<evidence type="ECO:0000313" key="1">
    <source>
        <dbReference type="EMBL" id="NYS23968.1"/>
    </source>
</evidence>
<keyword evidence="2" id="KW-1185">Reference proteome</keyword>
<name>A0A7Z0HX73_9RHOB</name>
<dbReference type="InterPro" id="IPR038666">
    <property type="entry name" value="SSP1_head-tail_sf"/>
</dbReference>
<organism evidence="1 2">
    <name type="scientific">Rhabdonatronobacter sediminivivens</name>
    <dbReference type="NCBI Taxonomy" id="2743469"/>
    <lineage>
        <taxon>Bacteria</taxon>
        <taxon>Pseudomonadati</taxon>
        <taxon>Pseudomonadota</taxon>
        <taxon>Alphaproteobacteria</taxon>
        <taxon>Rhodobacterales</taxon>
        <taxon>Paracoccaceae</taxon>
        <taxon>Rhabdonatronobacter</taxon>
    </lineage>
</organism>
<evidence type="ECO:0000313" key="2">
    <source>
        <dbReference type="Proteomes" id="UP000529417"/>
    </source>
</evidence>
<protein>
    <submittedName>
        <fullName evidence="1">Head-tail adaptor protein</fullName>
    </submittedName>
</protein>
<dbReference type="EMBL" id="JACBXS010000004">
    <property type="protein sequence ID" value="NYS23968.1"/>
    <property type="molecule type" value="Genomic_DNA"/>
</dbReference>
<accession>A0A7Z0HX73</accession>
<dbReference type="AlphaFoldDB" id="A0A7Z0HX73"/>